<evidence type="ECO:0000313" key="2">
    <source>
        <dbReference type="Proteomes" id="UP001153069"/>
    </source>
</evidence>
<dbReference type="AlphaFoldDB" id="A0A9N8HTI1"/>
<name>A0A9N8HTI1_9STRA</name>
<dbReference type="EMBL" id="CAICTM010001664">
    <property type="protein sequence ID" value="CAB9525356.1"/>
    <property type="molecule type" value="Genomic_DNA"/>
</dbReference>
<proteinExistence type="predicted"/>
<evidence type="ECO:0000313" key="1">
    <source>
        <dbReference type="EMBL" id="CAB9525356.1"/>
    </source>
</evidence>
<dbReference type="Proteomes" id="UP001153069">
    <property type="component" value="Unassembled WGS sequence"/>
</dbReference>
<reference evidence="1" key="1">
    <citation type="submission" date="2020-06" db="EMBL/GenBank/DDBJ databases">
        <authorList>
            <consortium name="Plant Systems Biology data submission"/>
        </authorList>
    </citation>
    <scope>NUCLEOTIDE SEQUENCE</scope>
    <source>
        <strain evidence="1">D6</strain>
    </source>
</reference>
<keyword evidence="2" id="KW-1185">Reference proteome</keyword>
<organism evidence="1 2">
    <name type="scientific">Seminavis robusta</name>
    <dbReference type="NCBI Taxonomy" id="568900"/>
    <lineage>
        <taxon>Eukaryota</taxon>
        <taxon>Sar</taxon>
        <taxon>Stramenopiles</taxon>
        <taxon>Ochrophyta</taxon>
        <taxon>Bacillariophyta</taxon>
        <taxon>Bacillariophyceae</taxon>
        <taxon>Bacillariophycidae</taxon>
        <taxon>Naviculales</taxon>
        <taxon>Naviculaceae</taxon>
        <taxon>Seminavis</taxon>
    </lineage>
</organism>
<accession>A0A9N8HTI1</accession>
<protein>
    <submittedName>
        <fullName evidence="1">Uncharacterized protein</fullName>
    </submittedName>
</protein>
<gene>
    <name evidence="1" type="ORF">SEMRO_1666_G289660.1</name>
</gene>
<comment type="caution">
    <text evidence="1">The sequence shown here is derived from an EMBL/GenBank/DDBJ whole genome shotgun (WGS) entry which is preliminary data.</text>
</comment>
<sequence>MRHEFYNLCQECWLFACTDSDTDTDTSNFVAFEQYDADALAAEMEMLDPSVLGTSNSLSFDLALGSSPRSTFQDTSTRLTHCSVRIQQSCTPQESKPFQTWLANHTGIEAMEVSVFGAGNHNQAIQALVTGLQASTSLQFVALHLLIIRDAFLQTDAVQAIHDLVQNPGTSIRHLSIHLSTRTMIFLEDLPTHILENKVFDALAHTTLTTLAYYGIHPVHPKDKQKAFHAMSTNPTLKRIKIHDFQQDYDGTDAHLSLLAADKMKQWTVRWVTPGPQEQRGDVLQEALEFPLRFETVKVLYHFLRAKPDVIHLIIPTTSV</sequence>